<organism evidence="2 3">
    <name type="scientific">Streptomyces flaveolus</name>
    <dbReference type="NCBI Taxonomy" id="67297"/>
    <lineage>
        <taxon>Bacteria</taxon>
        <taxon>Bacillati</taxon>
        <taxon>Actinomycetota</taxon>
        <taxon>Actinomycetes</taxon>
        <taxon>Kitasatosporales</taxon>
        <taxon>Streptomycetaceae</taxon>
        <taxon>Streptomyces</taxon>
    </lineage>
</organism>
<sequence>MRLYLGTAVVVLALLIAASGVAAMTRGWVLPTNRKHIGRVQLYGWGQLVMAVALCCQAVFGLMTDDLGARQWGTLTGSLLMVTGIVVIALSQRTAGRRQGTAP</sequence>
<comment type="caution">
    <text evidence="2">The sequence shown here is derived from an EMBL/GenBank/DDBJ whole genome shotgun (WGS) entry which is preliminary data.</text>
</comment>
<dbReference type="RefSeq" id="WP_350720066.1">
    <property type="nucleotide sequence ID" value="NZ_JBEPCO010000018.1"/>
</dbReference>
<feature type="transmembrane region" description="Helical" evidence="1">
    <location>
        <begin position="72"/>
        <end position="90"/>
    </location>
</feature>
<feature type="transmembrane region" description="Helical" evidence="1">
    <location>
        <begin position="6"/>
        <end position="30"/>
    </location>
</feature>
<evidence type="ECO:0000313" key="2">
    <source>
        <dbReference type="EMBL" id="MER6906360.1"/>
    </source>
</evidence>
<dbReference type="Proteomes" id="UP001490330">
    <property type="component" value="Unassembled WGS sequence"/>
</dbReference>
<keyword evidence="1" id="KW-1133">Transmembrane helix</keyword>
<keyword evidence="3" id="KW-1185">Reference proteome</keyword>
<dbReference type="EMBL" id="JBEPCV010000021">
    <property type="protein sequence ID" value="MER6906360.1"/>
    <property type="molecule type" value="Genomic_DNA"/>
</dbReference>
<accession>A0ABV1VIN7</accession>
<protein>
    <recommendedName>
        <fullName evidence="4">Integral membrane protein</fullName>
    </recommendedName>
</protein>
<proteinExistence type="predicted"/>
<name>A0ABV1VIN7_9ACTN</name>
<feature type="transmembrane region" description="Helical" evidence="1">
    <location>
        <begin position="42"/>
        <end position="60"/>
    </location>
</feature>
<evidence type="ECO:0008006" key="4">
    <source>
        <dbReference type="Google" id="ProtNLM"/>
    </source>
</evidence>
<reference evidence="2 3" key="1">
    <citation type="submission" date="2024-06" db="EMBL/GenBank/DDBJ databases">
        <title>The Natural Products Discovery Center: Release of the First 8490 Sequenced Strains for Exploring Actinobacteria Biosynthetic Diversity.</title>
        <authorList>
            <person name="Kalkreuter E."/>
            <person name="Kautsar S.A."/>
            <person name="Yang D."/>
            <person name="Bader C.D."/>
            <person name="Teijaro C.N."/>
            <person name="Fluegel L."/>
            <person name="Davis C.M."/>
            <person name="Simpson J.R."/>
            <person name="Lauterbach L."/>
            <person name="Steele A.D."/>
            <person name="Gui C."/>
            <person name="Meng S."/>
            <person name="Li G."/>
            <person name="Viehrig K."/>
            <person name="Ye F."/>
            <person name="Su P."/>
            <person name="Kiefer A.F."/>
            <person name="Nichols A."/>
            <person name="Cepeda A.J."/>
            <person name="Yan W."/>
            <person name="Fan B."/>
            <person name="Jiang Y."/>
            <person name="Adhikari A."/>
            <person name="Zheng C.-J."/>
            <person name="Schuster L."/>
            <person name="Cowan T.M."/>
            <person name="Smanski M.J."/>
            <person name="Chevrette M.G."/>
            <person name="De Carvalho L.P.S."/>
            <person name="Shen B."/>
        </authorList>
    </citation>
    <scope>NUCLEOTIDE SEQUENCE [LARGE SCALE GENOMIC DNA]</scope>
    <source>
        <strain evidence="2 3">NPDC000632</strain>
    </source>
</reference>
<evidence type="ECO:0000256" key="1">
    <source>
        <dbReference type="SAM" id="Phobius"/>
    </source>
</evidence>
<keyword evidence="1" id="KW-0472">Membrane</keyword>
<keyword evidence="1" id="KW-0812">Transmembrane</keyword>
<evidence type="ECO:0000313" key="3">
    <source>
        <dbReference type="Proteomes" id="UP001490330"/>
    </source>
</evidence>
<gene>
    <name evidence="2" type="ORF">ABT322_21900</name>
</gene>